<evidence type="ECO:0000259" key="1">
    <source>
        <dbReference type="Pfam" id="PF00535"/>
    </source>
</evidence>
<feature type="domain" description="Glycosyltransferase 2-like" evidence="1">
    <location>
        <begin position="8"/>
        <end position="164"/>
    </location>
</feature>
<dbReference type="Gene3D" id="3.90.550.10">
    <property type="entry name" value="Spore Coat Polysaccharide Biosynthesis Protein SpsA, Chain A"/>
    <property type="match status" value="1"/>
</dbReference>
<gene>
    <name evidence="2" type="ORF">U2150_07715</name>
</gene>
<protein>
    <submittedName>
        <fullName evidence="2">Glycosyltransferase family 2 protein</fullName>
    </submittedName>
</protein>
<dbReference type="RefSeq" id="WP_340222570.1">
    <property type="nucleotide sequence ID" value="NZ_JAXUHJ010000014.1"/>
</dbReference>
<dbReference type="SUPFAM" id="SSF53448">
    <property type="entry name" value="Nucleotide-diphospho-sugar transferases"/>
    <property type="match status" value="1"/>
</dbReference>
<name>A0ABU8TWY7_METWO</name>
<proteinExistence type="predicted"/>
<accession>A0ABU8TWY7</accession>
<dbReference type="Pfam" id="PF00535">
    <property type="entry name" value="Glycos_transf_2"/>
    <property type="match status" value="1"/>
</dbReference>
<dbReference type="EMBL" id="JAXUHJ010000014">
    <property type="protein sequence ID" value="MEJ8543370.1"/>
    <property type="molecule type" value="Genomic_DNA"/>
</dbReference>
<reference evidence="2 3" key="1">
    <citation type="submission" date="2023-12" db="EMBL/GenBank/DDBJ databases">
        <title>Phenotypic and Genomic Characterization of Methanothermobacter wolfeii Strain BSEL, a CO2-Capturing Archaeon with Minimal Nutrient Requirements.</title>
        <authorList>
            <person name="Ale Enriquez F."/>
            <person name="Ahring B.K."/>
        </authorList>
    </citation>
    <scope>NUCLEOTIDE SEQUENCE [LARGE SCALE GENOMIC DNA]</scope>
    <source>
        <strain evidence="2 3">BSEL-1</strain>
    </source>
</reference>
<dbReference type="PANTHER" id="PTHR48090">
    <property type="entry name" value="UNDECAPRENYL-PHOSPHATE 4-DEOXY-4-FORMAMIDO-L-ARABINOSE TRANSFERASE-RELATED"/>
    <property type="match status" value="1"/>
</dbReference>
<dbReference type="InterPro" id="IPR029044">
    <property type="entry name" value="Nucleotide-diphossugar_trans"/>
</dbReference>
<keyword evidence="3" id="KW-1185">Reference proteome</keyword>
<dbReference type="PANTHER" id="PTHR48090:SF7">
    <property type="entry name" value="RFBJ PROTEIN"/>
    <property type="match status" value="1"/>
</dbReference>
<comment type="caution">
    <text evidence="2">The sequence shown here is derived from an EMBL/GenBank/DDBJ whole genome shotgun (WGS) entry which is preliminary data.</text>
</comment>
<dbReference type="CDD" id="cd04179">
    <property type="entry name" value="DPM_DPG-synthase_like"/>
    <property type="match status" value="1"/>
</dbReference>
<dbReference type="Proteomes" id="UP001369247">
    <property type="component" value="Unassembled WGS sequence"/>
</dbReference>
<sequence>MFIKEVTFIIPAYNEEKSIGQLIDRIKMLYPDADILVVDNNSSDRTSEIATSRGVRVIFEGKQGKANAMMTGFRNMETEYAVMMDADLTYDPKDSRVLIDALKDEGADVVLGSRIRGEREDGAISGLNMVGNRILSITASFLYTPVSDVCTGHWAFSRAAVERIIDCGLKYSGFELEAEMFSRLSRSGFKILEVPISYRKRADEPKLSSFPDGFRIFRALILERLKLKGV</sequence>
<organism evidence="2 3">
    <name type="scientific">Methanothermobacter wolfeii</name>
    <name type="common">Methanobacterium wolfei</name>
    <dbReference type="NCBI Taxonomy" id="145261"/>
    <lineage>
        <taxon>Archaea</taxon>
        <taxon>Methanobacteriati</taxon>
        <taxon>Methanobacteriota</taxon>
        <taxon>Methanomada group</taxon>
        <taxon>Methanobacteria</taxon>
        <taxon>Methanobacteriales</taxon>
        <taxon>Methanobacteriaceae</taxon>
        <taxon>Methanothermobacter</taxon>
    </lineage>
</organism>
<dbReference type="InterPro" id="IPR001173">
    <property type="entry name" value="Glyco_trans_2-like"/>
</dbReference>
<evidence type="ECO:0000313" key="3">
    <source>
        <dbReference type="Proteomes" id="UP001369247"/>
    </source>
</evidence>
<evidence type="ECO:0000313" key="2">
    <source>
        <dbReference type="EMBL" id="MEJ8543370.1"/>
    </source>
</evidence>
<dbReference type="InterPro" id="IPR050256">
    <property type="entry name" value="Glycosyltransferase_2"/>
</dbReference>